<dbReference type="SUPFAM" id="SSF51556">
    <property type="entry name" value="Metallo-dependent hydrolases"/>
    <property type="match status" value="1"/>
</dbReference>
<sequence length="103" mass="11426">MPSDVKSVAAAAREAVEATVITDVHTHLFPTSHGDLLLWGADELLTYHYLVAELFTVAPRELTYEAFWAMSKSQQADLVWEHVFLAHGALSEAARGIITTFNR</sequence>
<proteinExistence type="predicted"/>
<protein>
    <submittedName>
        <fullName evidence="1">Uncharacterized protein</fullName>
    </submittedName>
</protein>
<dbReference type="EMBL" id="LAZR01035881">
    <property type="protein sequence ID" value="KKL26311.1"/>
    <property type="molecule type" value="Genomic_DNA"/>
</dbReference>
<dbReference type="Gene3D" id="1.10.2020.10">
    <property type="entry name" value="uronate isomerase, domain 2, chain A"/>
    <property type="match status" value="1"/>
</dbReference>
<comment type="caution">
    <text evidence="1">The sequence shown here is derived from an EMBL/GenBank/DDBJ whole genome shotgun (WGS) entry which is preliminary data.</text>
</comment>
<organism evidence="1">
    <name type="scientific">marine sediment metagenome</name>
    <dbReference type="NCBI Taxonomy" id="412755"/>
    <lineage>
        <taxon>unclassified sequences</taxon>
        <taxon>metagenomes</taxon>
        <taxon>ecological metagenomes</taxon>
    </lineage>
</organism>
<name>A0A0F9E900_9ZZZZ</name>
<dbReference type="InterPro" id="IPR032466">
    <property type="entry name" value="Metal_Hydrolase"/>
</dbReference>
<reference evidence="1" key="1">
    <citation type="journal article" date="2015" name="Nature">
        <title>Complex archaea that bridge the gap between prokaryotes and eukaryotes.</title>
        <authorList>
            <person name="Spang A."/>
            <person name="Saw J.H."/>
            <person name="Jorgensen S.L."/>
            <person name="Zaremba-Niedzwiedzka K."/>
            <person name="Martijn J."/>
            <person name="Lind A.E."/>
            <person name="van Eijk R."/>
            <person name="Schleper C."/>
            <person name="Guy L."/>
            <person name="Ettema T.J."/>
        </authorList>
    </citation>
    <scope>NUCLEOTIDE SEQUENCE</scope>
</reference>
<evidence type="ECO:0000313" key="1">
    <source>
        <dbReference type="EMBL" id="KKL26311.1"/>
    </source>
</evidence>
<dbReference type="AlphaFoldDB" id="A0A0F9E900"/>
<gene>
    <name evidence="1" type="ORF">LCGC14_2396550</name>
</gene>
<feature type="non-terminal residue" evidence="1">
    <location>
        <position position="103"/>
    </location>
</feature>
<accession>A0A0F9E900</accession>